<dbReference type="Gene3D" id="1.10.8.60">
    <property type="match status" value="1"/>
</dbReference>
<dbReference type="PANTHER" id="PTHR32071:SF57">
    <property type="entry name" value="C4-DICARBOXYLATE TRANSPORT TRANSCRIPTIONAL REGULATORY PROTEIN DCTD"/>
    <property type="match status" value="1"/>
</dbReference>
<keyword evidence="4" id="KW-0238">DNA-binding</keyword>
<evidence type="ECO:0000256" key="4">
    <source>
        <dbReference type="ARBA" id="ARBA00023125"/>
    </source>
</evidence>
<dbReference type="InterPro" id="IPR000014">
    <property type="entry name" value="PAS"/>
</dbReference>
<dbReference type="PRINTS" id="PR01590">
    <property type="entry name" value="HTHFIS"/>
</dbReference>
<dbReference type="PROSITE" id="PS00688">
    <property type="entry name" value="SIGMA54_INTERACT_3"/>
    <property type="match status" value="1"/>
</dbReference>
<dbReference type="Proteomes" id="UP000683246">
    <property type="component" value="Chromosome"/>
</dbReference>
<evidence type="ECO:0000313" key="8">
    <source>
        <dbReference type="EMBL" id="QUI23648.1"/>
    </source>
</evidence>
<keyword evidence="9" id="KW-1185">Reference proteome</keyword>
<dbReference type="InterPro" id="IPR025662">
    <property type="entry name" value="Sigma_54_int_dom_ATP-bd_1"/>
</dbReference>
<dbReference type="GO" id="GO:0006355">
    <property type="term" value="P:regulation of DNA-templated transcription"/>
    <property type="evidence" value="ECO:0007669"/>
    <property type="project" value="InterPro"/>
</dbReference>
<evidence type="ECO:0000256" key="5">
    <source>
        <dbReference type="ARBA" id="ARBA00023163"/>
    </source>
</evidence>
<evidence type="ECO:0000256" key="2">
    <source>
        <dbReference type="ARBA" id="ARBA00022840"/>
    </source>
</evidence>
<dbReference type="KEGG" id="vpy:HZI73_15715"/>
<evidence type="ECO:0000259" key="7">
    <source>
        <dbReference type="PROSITE" id="PS50112"/>
    </source>
</evidence>
<dbReference type="CDD" id="cd00130">
    <property type="entry name" value="PAS"/>
    <property type="match status" value="1"/>
</dbReference>
<dbReference type="InterPro" id="IPR025944">
    <property type="entry name" value="Sigma_54_int_dom_CS"/>
</dbReference>
<keyword evidence="2" id="KW-0067">ATP-binding</keyword>
<dbReference type="PROSITE" id="PS50112">
    <property type="entry name" value="PAS"/>
    <property type="match status" value="1"/>
</dbReference>
<dbReference type="InterPro" id="IPR027417">
    <property type="entry name" value="P-loop_NTPase"/>
</dbReference>
<keyword evidence="3" id="KW-0805">Transcription regulation</keyword>
<dbReference type="GO" id="GO:0043565">
    <property type="term" value="F:sequence-specific DNA binding"/>
    <property type="evidence" value="ECO:0007669"/>
    <property type="project" value="InterPro"/>
</dbReference>
<dbReference type="NCBIfam" id="TIGR00229">
    <property type="entry name" value="sensory_box"/>
    <property type="match status" value="1"/>
</dbReference>
<dbReference type="InterPro" id="IPR013767">
    <property type="entry name" value="PAS_fold"/>
</dbReference>
<dbReference type="Pfam" id="PF00158">
    <property type="entry name" value="Sigma54_activat"/>
    <property type="match status" value="1"/>
</dbReference>
<dbReference type="Pfam" id="PF00989">
    <property type="entry name" value="PAS"/>
    <property type="match status" value="1"/>
</dbReference>
<dbReference type="EMBL" id="CP058649">
    <property type="protein sequence ID" value="QUI23648.1"/>
    <property type="molecule type" value="Genomic_DNA"/>
</dbReference>
<dbReference type="RefSeq" id="WP_212694334.1">
    <property type="nucleotide sequence ID" value="NZ_CP058649.1"/>
</dbReference>
<dbReference type="GO" id="GO:0005524">
    <property type="term" value="F:ATP binding"/>
    <property type="evidence" value="ECO:0007669"/>
    <property type="project" value="UniProtKB-KW"/>
</dbReference>
<dbReference type="SUPFAM" id="SSF52540">
    <property type="entry name" value="P-loop containing nucleoside triphosphate hydrolases"/>
    <property type="match status" value="1"/>
</dbReference>
<dbReference type="InterPro" id="IPR002078">
    <property type="entry name" value="Sigma_54_int"/>
</dbReference>
<dbReference type="PROSITE" id="PS00676">
    <property type="entry name" value="SIGMA54_INTERACT_2"/>
    <property type="match status" value="1"/>
</dbReference>
<dbReference type="FunFam" id="3.40.50.300:FF:000006">
    <property type="entry name" value="DNA-binding transcriptional regulator NtrC"/>
    <property type="match status" value="1"/>
</dbReference>
<reference evidence="8" key="1">
    <citation type="submission" date="2020-07" db="EMBL/GenBank/DDBJ databases">
        <title>Vallitalea pronyensis genome.</title>
        <authorList>
            <person name="Postec A."/>
        </authorList>
    </citation>
    <scope>NUCLEOTIDE SEQUENCE</scope>
    <source>
        <strain evidence="8">FatNI3</strain>
    </source>
</reference>
<dbReference type="Gene3D" id="3.40.50.300">
    <property type="entry name" value="P-loop containing nucleotide triphosphate hydrolases"/>
    <property type="match status" value="1"/>
</dbReference>
<evidence type="ECO:0000313" key="9">
    <source>
        <dbReference type="Proteomes" id="UP000683246"/>
    </source>
</evidence>
<dbReference type="PROSITE" id="PS50045">
    <property type="entry name" value="SIGMA54_INTERACT_4"/>
    <property type="match status" value="1"/>
</dbReference>
<feature type="domain" description="PAS" evidence="7">
    <location>
        <begin position="19"/>
        <end position="64"/>
    </location>
</feature>
<dbReference type="InterPro" id="IPR003593">
    <property type="entry name" value="AAA+_ATPase"/>
</dbReference>
<feature type="domain" description="Sigma-54 factor interaction" evidence="6">
    <location>
        <begin position="160"/>
        <end position="390"/>
    </location>
</feature>
<dbReference type="CDD" id="cd00009">
    <property type="entry name" value="AAA"/>
    <property type="match status" value="1"/>
</dbReference>
<evidence type="ECO:0000259" key="6">
    <source>
        <dbReference type="PROSITE" id="PS50045"/>
    </source>
</evidence>
<dbReference type="InterPro" id="IPR058031">
    <property type="entry name" value="AAA_lid_NorR"/>
</dbReference>
<dbReference type="Gene3D" id="3.30.450.20">
    <property type="entry name" value="PAS domain"/>
    <property type="match status" value="1"/>
</dbReference>
<accession>A0A8J8MLV2</accession>
<evidence type="ECO:0000256" key="1">
    <source>
        <dbReference type="ARBA" id="ARBA00022741"/>
    </source>
</evidence>
<keyword evidence="1" id="KW-0547">Nucleotide-binding</keyword>
<dbReference type="Pfam" id="PF25601">
    <property type="entry name" value="AAA_lid_14"/>
    <property type="match status" value="1"/>
</dbReference>
<gene>
    <name evidence="8" type="ORF">HZI73_15715</name>
</gene>
<dbReference type="SMART" id="SM00382">
    <property type="entry name" value="AAA"/>
    <property type="match status" value="1"/>
</dbReference>
<dbReference type="PANTHER" id="PTHR32071">
    <property type="entry name" value="TRANSCRIPTIONAL REGULATORY PROTEIN"/>
    <property type="match status" value="1"/>
</dbReference>
<proteinExistence type="predicted"/>
<name>A0A8J8MLV2_9FIRM</name>
<dbReference type="PROSITE" id="PS00675">
    <property type="entry name" value="SIGMA54_INTERACT_1"/>
    <property type="match status" value="1"/>
</dbReference>
<dbReference type="InterPro" id="IPR025943">
    <property type="entry name" value="Sigma_54_int_dom_ATP-bd_2"/>
</dbReference>
<dbReference type="AlphaFoldDB" id="A0A8J8MLV2"/>
<dbReference type="SMART" id="SM00091">
    <property type="entry name" value="PAS"/>
    <property type="match status" value="1"/>
</dbReference>
<dbReference type="SUPFAM" id="SSF55785">
    <property type="entry name" value="PYP-like sensor domain (PAS domain)"/>
    <property type="match status" value="1"/>
</dbReference>
<dbReference type="Gene3D" id="1.10.10.60">
    <property type="entry name" value="Homeodomain-like"/>
    <property type="match status" value="1"/>
</dbReference>
<dbReference type="Pfam" id="PF02954">
    <property type="entry name" value="HTH_8"/>
    <property type="match status" value="1"/>
</dbReference>
<organism evidence="8 9">
    <name type="scientific">Vallitalea pronyensis</name>
    <dbReference type="NCBI Taxonomy" id="1348613"/>
    <lineage>
        <taxon>Bacteria</taxon>
        <taxon>Bacillati</taxon>
        <taxon>Bacillota</taxon>
        <taxon>Clostridia</taxon>
        <taxon>Lachnospirales</taxon>
        <taxon>Vallitaleaceae</taxon>
        <taxon>Vallitalea</taxon>
    </lineage>
</organism>
<dbReference type="InterPro" id="IPR002197">
    <property type="entry name" value="HTH_Fis"/>
</dbReference>
<sequence>MKASEHHLHKTDSFITDYLVATLEKLFDPIPVPIILVDDQARIKMINSVFASYLGYEKEQLIGKHVADVDKNTRFPYVLKSKKSEIAWKHRFENGHTAIVHRIPVVEDGDVKFGFGMVLFQDLEEFKDIIKENKLLETELIHIKKQLKKLYGATYSWETIIGDSEKMIQVKYMGRKVAQTHSNVLLLGESGTGKELFAHAIHNDSRRTHHPFVKVNCAAIPSNLLESELFGYAEGAFTGARKGGKIGKFELANGGSIFLDEIGDMHMDMQVKLLRVLQEREFEKVGDNKPITIDIRVIAATNKNLRELVNEGTFREDLYYRLNVMTIELPPLRERRGDIKDLARLLVNKLSNQLGKYVTTISQETMQYLKNYDWPGNVRELENILERAINLTEGDTILPMHLPSYITSQKVRHVSDGPIQALNEIIEEAERVAISRCLTYTNGNKLKTAKLLHISRSSLYDKIEKYDL</sequence>
<dbReference type="InterPro" id="IPR035965">
    <property type="entry name" value="PAS-like_dom_sf"/>
</dbReference>
<evidence type="ECO:0000256" key="3">
    <source>
        <dbReference type="ARBA" id="ARBA00023015"/>
    </source>
</evidence>
<dbReference type="SUPFAM" id="SSF46689">
    <property type="entry name" value="Homeodomain-like"/>
    <property type="match status" value="1"/>
</dbReference>
<protein>
    <submittedName>
        <fullName evidence="8">Sigma 54-interacting transcriptional regulator</fullName>
    </submittedName>
</protein>
<keyword evidence="5" id="KW-0804">Transcription</keyword>
<dbReference type="InterPro" id="IPR009057">
    <property type="entry name" value="Homeodomain-like_sf"/>
</dbReference>